<accession>A0A8E2DNG2</accession>
<dbReference type="OrthoDB" id="2973320at2759"/>
<name>A0A8E2DNG2_9APHY</name>
<sequence>MRSMDTVYIKLLVEPPCIPLSVAMHLCRLDSDDLLAHTISVLEAFKEASSAIGAVPFLPVVIGSALSLISTLERIKGDKERCMRLKRRVINLLMDIKESIEKHLEAIDSNLVSRLAVLQSTLTSIQAELEELAKRGALARFLRQGSIRAKLDEHIDTVDEAACSFNRAFLTALAESAIQQANFNKDQLRLIRSCDVEFLRLHGTWRCSDIIGEQLDAHWNGRAVAIRRLPVDRSTEDVLKSIIWGIRTWWASLPLTNKHLYAYDRFSEYPHVARLLGRSHPSEAHKFLILERGKVDAEQYFASNVHPTEKLRCFLQMTIDYEHLFQYLRSSQFPVARIGELHMHDDDCLSSLAIKDNGTFVVLAEHLDFANLNCLSHRLDSLFRAPNSNDQIDGSPDFTSHPASRSLLSIVNSEVRGSLAIDTTAYLRSSKSGFLPAIWSCGGFQEFPESHVGDYGYIQPDTHQFVRLGSAFDVLQQEPPFHWIEVNFTNGASDTMNYGYIWREKALRHVPQSGGVEVTVIDQQIRQSFLARFWWICAFAVAERNKIPLRELRLLRSKRYWWSIRADESIDDYSHTGPSELFFHQSRLTENGEVPSPFGYWSLDESSGIVPRREVSVPGIQLECGRSVMYSYLSGFQTELNYSNVQTGNPNNDGELSDEVSEIDDEGYEIADEGDGH</sequence>
<feature type="compositionally biased region" description="Acidic residues" evidence="1">
    <location>
        <begin position="655"/>
        <end position="677"/>
    </location>
</feature>
<keyword evidence="3" id="KW-1185">Reference proteome</keyword>
<dbReference type="GO" id="GO:0007166">
    <property type="term" value="P:cell surface receptor signaling pathway"/>
    <property type="evidence" value="ECO:0007669"/>
    <property type="project" value="InterPro"/>
</dbReference>
<dbReference type="EMBL" id="KV722419">
    <property type="protein sequence ID" value="OCH89773.1"/>
    <property type="molecule type" value="Genomic_DNA"/>
</dbReference>
<evidence type="ECO:0000256" key="1">
    <source>
        <dbReference type="SAM" id="MobiDB-lite"/>
    </source>
</evidence>
<evidence type="ECO:0000313" key="3">
    <source>
        <dbReference type="Proteomes" id="UP000250043"/>
    </source>
</evidence>
<dbReference type="AlphaFoldDB" id="A0A8E2DNG2"/>
<reference evidence="2 3" key="1">
    <citation type="submission" date="2016-07" db="EMBL/GenBank/DDBJ databases">
        <title>Draft genome of the white-rot fungus Obba rivulosa 3A-2.</title>
        <authorList>
            <consortium name="DOE Joint Genome Institute"/>
            <person name="Miettinen O."/>
            <person name="Riley R."/>
            <person name="Acob R."/>
            <person name="Barry K."/>
            <person name="Cullen D."/>
            <person name="De Vries R."/>
            <person name="Hainaut M."/>
            <person name="Hatakka A."/>
            <person name="Henrissat B."/>
            <person name="Hilden K."/>
            <person name="Kuo R."/>
            <person name="Labutti K."/>
            <person name="Lipzen A."/>
            <person name="Makela M.R."/>
            <person name="Sandor L."/>
            <person name="Spatafora J.W."/>
            <person name="Grigoriev I.V."/>
            <person name="Hibbett D.S."/>
        </authorList>
    </citation>
    <scope>NUCLEOTIDE SEQUENCE [LARGE SCALE GENOMIC DNA]</scope>
    <source>
        <strain evidence="2 3">3A-2</strain>
    </source>
</reference>
<organism evidence="2 3">
    <name type="scientific">Obba rivulosa</name>
    <dbReference type="NCBI Taxonomy" id="1052685"/>
    <lineage>
        <taxon>Eukaryota</taxon>
        <taxon>Fungi</taxon>
        <taxon>Dikarya</taxon>
        <taxon>Basidiomycota</taxon>
        <taxon>Agaricomycotina</taxon>
        <taxon>Agaricomycetes</taxon>
        <taxon>Polyporales</taxon>
        <taxon>Gelatoporiaceae</taxon>
        <taxon>Obba</taxon>
    </lineage>
</organism>
<feature type="region of interest" description="Disordered" evidence="1">
    <location>
        <begin position="644"/>
        <end position="677"/>
    </location>
</feature>
<feature type="compositionally biased region" description="Polar residues" evidence="1">
    <location>
        <begin position="644"/>
        <end position="654"/>
    </location>
</feature>
<proteinExistence type="predicted"/>
<dbReference type="InterPro" id="IPR059179">
    <property type="entry name" value="MLKL-like_MCAfunc"/>
</dbReference>
<evidence type="ECO:0000313" key="2">
    <source>
        <dbReference type="EMBL" id="OCH89773.1"/>
    </source>
</evidence>
<dbReference type="Gene3D" id="1.20.930.20">
    <property type="entry name" value="Adaptor protein Cbl, N-terminal domain"/>
    <property type="match status" value="1"/>
</dbReference>
<dbReference type="Proteomes" id="UP000250043">
    <property type="component" value="Unassembled WGS sequence"/>
</dbReference>
<protein>
    <submittedName>
        <fullName evidence="2">Uncharacterized protein</fullName>
    </submittedName>
</protein>
<dbReference type="InterPro" id="IPR036537">
    <property type="entry name" value="Adaptor_Cbl_N_dom_sf"/>
</dbReference>
<dbReference type="CDD" id="cd21037">
    <property type="entry name" value="MLKL_NTD"/>
    <property type="match status" value="1"/>
</dbReference>
<gene>
    <name evidence="2" type="ORF">OBBRIDRAFT_826333</name>
</gene>